<sequence>MNQKFAMVWSSRSSTEPRRFLALECSPDITHTVLEVALHVSHSLLTSPDKINLGRVVTIDFLQERAITSVQCQQCKMKDHHKDSQEDEESLVESIDIHDDRKLEEN</sequence>
<organism evidence="2">
    <name type="scientific">Timema poppense</name>
    <name type="common">Walking stick</name>
    <dbReference type="NCBI Taxonomy" id="170557"/>
    <lineage>
        <taxon>Eukaryota</taxon>
        <taxon>Metazoa</taxon>
        <taxon>Ecdysozoa</taxon>
        <taxon>Arthropoda</taxon>
        <taxon>Hexapoda</taxon>
        <taxon>Insecta</taxon>
        <taxon>Pterygota</taxon>
        <taxon>Neoptera</taxon>
        <taxon>Polyneoptera</taxon>
        <taxon>Phasmatodea</taxon>
        <taxon>Timematodea</taxon>
        <taxon>Timematoidea</taxon>
        <taxon>Timematidae</taxon>
        <taxon>Timema</taxon>
    </lineage>
</organism>
<reference evidence="2" key="1">
    <citation type="submission" date="2020-11" db="EMBL/GenBank/DDBJ databases">
        <authorList>
            <person name="Tran Van P."/>
        </authorList>
    </citation>
    <scope>NUCLEOTIDE SEQUENCE</scope>
</reference>
<name>A0A7R9DU94_TIMPO</name>
<gene>
    <name evidence="2" type="ORF">TPSB3V08_LOCUS13289</name>
</gene>
<dbReference type="EMBL" id="OD024315">
    <property type="protein sequence ID" value="CAD7419874.1"/>
    <property type="molecule type" value="Genomic_DNA"/>
</dbReference>
<accession>A0A7R9DU94</accession>
<feature type="compositionally biased region" description="Basic and acidic residues" evidence="1">
    <location>
        <begin position="95"/>
        <end position="106"/>
    </location>
</feature>
<protein>
    <submittedName>
        <fullName evidence="2">Uncharacterized protein</fullName>
    </submittedName>
</protein>
<evidence type="ECO:0000256" key="1">
    <source>
        <dbReference type="SAM" id="MobiDB-lite"/>
    </source>
</evidence>
<proteinExistence type="predicted"/>
<dbReference type="AlphaFoldDB" id="A0A7R9DU94"/>
<feature type="region of interest" description="Disordered" evidence="1">
    <location>
        <begin position="74"/>
        <end position="106"/>
    </location>
</feature>
<evidence type="ECO:0000313" key="2">
    <source>
        <dbReference type="EMBL" id="CAD7419874.1"/>
    </source>
</evidence>